<organism evidence="2">
    <name type="scientific">Lepeophtheirus salmonis</name>
    <name type="common">Salmon louse</name>
    <name type="synonym">Caligus salmonis</name>
    <dbReference type="NCBI Taxonomy" id="72036"/>
    <lineage>
        <taxon>Eukaryota</taxon>
        <taxon>Metazoa</taxon>
        <taxon>Ecdysozoa</taxon>
        <taxon>Arthropoda</taxon>
        <taxon>Crustacea</taxon>
        <taxon>Multicrustacea</taxon>
        <taxon>Hexanauplia</taxon>
        <taxon>Copepoda</taxon>
        <taxon>Siphonostomatoida</taxon>
        <taxon>Caligidae</taxon>
        <taxon>Lepeophtheirus</taxon>
    </lineage>
</organism>
<proteinExistence type="predicted"/>
<reference evidence="2" key="1">
    <citation type="submission" date="2014-05" db="EMBL/GenBank/DDBJ databases">
        <authorList>
            <person name="Chronopoulou M."/>
        </authorList>
    </citation>
    <scope>NUCLEOTIDE SEQUENCE</scope>
    <source>
        <tissue evidence="2">Whole organism</tissue>
    </source>
</reference>
<name>A0A0K2TAM1_LEPSM</name>
<dbReference type="AlphaFoldDB" id="A0A0K2TAM1"/>
<evidence type="ECO:0000313" key="2">
    <source>
        <dbReference type="EMBL" id="CDW22516.1"/>
    </source>
</evidence>
<dbReference type="EMBL" id="HACA01005155">
    <property type="protein sequence ID" value="CDW22516.1"/>
    <property type="molecule type" value="Transcribed_RNA"/>
</dbReference>
<protein>
    <submittedName>
        <fullName evidence="2">Uncharacterized protein</fullName>
    </submittedName>
</protein>
<sequence>MCVSQNIVCCLSHDDASHDLSIPIPPSPSHNRHNYPSLSCI</sequence>
<feature type="region of interest" description="Disordered" evidence="1">
    <location>
        <begin position="22"/>
        <end position="41"/>
    </location>
</feature>
<accession>A0A0K2TAM1</accession>
<evidence type="ECO:0000256" key="1">
    <source>
        <dbReference type="SAM" id="MobiDB-lite"/>
    </source>
</evidence>